<feature type="compositionally biased region" description="Polar residues" evidence="2">
    <location>
        <begin position="148"/>
        <end position="165"/>
    </location>
</feature>
<sequence length="277" mass="31613">MKLISFAVISLLAITVSADSPPSTSTVKYALQSDQDLIQEKLQDLTTAYQIQEDLALKLGGLEELEKEERETKLIVEGLKNGFKRQTLSRAGKLSLEKQYADAVKSWKEAESALMTKKDDLKQAREKRNDMVAKLYILKENLERQTEQDANAHNQGGTSPDSSSPRRIMEKQVGEAFQEVDDLLNANDSIMSGIYRLGNVIKRAKDPKKVRLIQPWEKLYYPRKRLLRELYFSKCQSMQTRVLQAGFGWQSLSSWIGGELRASWQEVKLHEIFVGEE</sequence>
<keyword evidence="1" id="KW-0175">Coiled coil</keyword>
<evidence type="ECO:0000256" key="2">
    <source>
        <dbReference type="SAM" id="MobiDB-lite"/>
    </source>
</evidence>
<accession>A0ABQ8EWR0</accession>
<feature type="chain" id="PRO_5046815598" evidence="3">
    <location>
        <begin position="19"/>
        <end position="277"/>
    </location>
</feature>
<evidence type="ECO:0000256" key="1">
    <source>
        <dbReference type="SAM" id="Coils"/>
    </source>
</evidence>
<reference evidence="4 5" key="1">
    <citation type="submission" date="2021-02" db="EMBL/GenBank/DDBJ databases">
        <title>Variation within the Batrachochytrium salamandrivorans European outbreak.</title>
        <authorList>
            <person name="Kelly M."/>
            <person name="Pasmans F."/>
            <person name="Shea T.P."/>
            <person name="Munoz J.F."/>
            <person name="Carranza S."/>
            <person name="Cuomo C.A."/>
            <person name="Martel A."/>
        </authorList>
    </citation>
    <scope>NUCLEOTIDE SEQUENCE [LARGE SCALE GENOMIC DNA]</scope>
    <source>
        <strain evidence="4 5">AMFP18/2</strain>
    </source>
</reference>
<proteinExistence type="predicted"/>
<evidence type="ECO:0000313" key="4">
    <source>
        <dbReference type="EMBL" id="KAH6586441.1"/>
    </source>
</evidence>
<comment type="caution">
    <text evidence="4">The sequence shown here is derived from an EMBL/GenBank/DDBJ whole genome shotgun (WGS) entry which is preliminary data.</text>
</comment>
<evidence type="ECO:0000256" key="3">
    <source>
        <dbReference type="SAM" id="SignalP"/>
    </source>
</evidence>
<organism evidence="4 5">
    <name type="scientific">Batrachochytrium salamandrivorans</name>
    <dbReference type="NCBI Taxonomy" id="1357716"/>
    <lineage>
        <taxon>Eukaryota</taxon>
        <taxon>Fungi</taxon>
        <taxon>Fungi incertae sedis</taxon>
        <taxon>Chytridiomycota</taxon>
        <taxon>Chytridiomycota incertae sedis</taxon>
        <taxon>Chytridiomycetes</taxon>
        <taxon>Rhizophydiales</taxon>
        <taxon>Rhizophydiales incertae sedis</taxon>
        <taxon>Batrachochytrium</taxon>
    </lineage>
</organism>
<keyword evidence="3" id="KW-0732">Signal</keyword>
<name>A0ABQ8EWR0_9FUNG</name>
<feature type="region of interest" description="Disordered" evidence="2">
    <location>
        <begin position="146"/>
        <end position="167"/>
    </location>
</feature>
<protein>
    <submittedName>
        <fullName evidence="4">Uncharacterized protein</fullName>
    </submittedName>
</protein>
<dbReference type="EMBL" id="JAFCIX010000573">
    <property type="protein sequence ID" value="KAH6586441.1"/>
    <property type="molecule type" value="Genomic_DNA"/>
</dbReference>
<evidence type="ECO:0000313" key="5">
    <source>
        <dbReference type="Proteomes" id="UP001648503"/>
    </source>
</evidence>
<dbReference type="Proteomes" id="UP001648503">
    <property type="component" value="Unassembled WGS sequence"/>
</dbReference>
<keyword evidence="5" id="KW-1185">Reference proteome</keyword>
<gene>
    <name evidence="4" type="ORF">BASA50_000397</name>
</gene>
<feature type="coiled-coil region" evidence="1">
    <location>
        <begin position="107"/>
        <end position="141"/>
    </location>
</feature>
<feature type="signal peptide" evidence="3">
    <location>
        <begin position="1"/>
        <end position="18"/>
    </location>
</feature>